<dbReference type="InterPro" id="IPR008974">
    <property type="entry name" value="TRAF-like"/>
</dbReference>
<dbReference type="Pfam" id="PF10321">
    <property type="entry name" value="7TM_GPCR_Srt"/>
    <property type="match status" value="1"/>
</dbReference>
<organism evidence="2 3">
    <name type="scientific">Globodera rostochiensis</name>
    <name type="common">Golden nematode worm</name>
    <name type="synonym">Heterodera rostochiensis</name>
    <dbReference type="NCBI Taxonomy" id="31243"/>
    <lineage>
        <taxon>Eukaryota</taxon>
        <taxon>Metazoa</taxon>
        <taxon>Ecdysozoa</taxon>
        <taxon>Nematoda</taxon>
        <taxon>Chromadorea</taxon>
        <taxon>Rhabditida</taxon>
        <taxon>Tylenchina</taxon>
        <taxon>Tylenchomorpha</taxon>
        <taxon>Tylenchoidea</taxon>
        <taxon>Heteroderidae</taxon>
        <taxon>Heteroderinae</taxon>
        <taxon>Globodera</taxon>
    </lineage>
</organism>
<accession>A0A914H803</accession>
<reference evidence="3" key="1">
    <citation type="submission" date="2022-11" db="UniProtKB">
        <authorList>
            <consortium name="WormBaseParasite"/>
        </authorList>
    </citation>
    <scope>IDENTIFICATION</scope>
</reference>
<sequence length="235" mass="26578">MLVWRTYSFSSNQLAHRPTWTQKMTFLQVVIISFFNAVCSGIYILMQFIRISEIYIIIGTYTWLFAHGCPPIVYLLLNVRIRKDFANFVRAILRRPSRGHAVAYALNTTAWVNSGTSANEVVQQGLPCGELTSDELVSIFLLYEQPDCVLPESEAVYIRGLPWNILAKNAGFTTQKQLGIYVECNRKNRDPNWSCAGSATLRIKLMDPNNGWYDAKNDTAILEAEVTADKPDGVE</sequence>
<keyword evidence="1" id="KW-1133">Transmembrane helix</keyword>
<dbReference type="WBParaSite" id="Gr19_v10_g14571.t1">
    <property type="protein sequence ID" value="Gr19_v10_g14571.t1"/>
    <property type="gene ID" value="Gr19_v10_g14571"/>
</dbReference>
<keyword evidence="2" id="KW-1185">Reference proteome</keyword>
<feature type="transmembrane region" description="Helical" evidence="1">
    <location>
        <begin position="54"/>
        <end position="77"/>
    </location>
</feature>
<dbReference type="PANTHER" id="PTHR23021:SF22">
    <property type="entry name" value="SERPENTINE RECEPTOR, CLASS T"/>
    <property type="match status" value="1"/>
</dbReference>
<feature type="transmembrane region" description="Helical" evidence="1">
    <location>
        <begin position="26"/>
        <end position="48"/>
    </location>
</feature>
<proteinExistence type="predicted"/>
<protein>
    <submittedName>
        <fullName evidence="3">MATH domain-containing protein</fullName>
    </submittedName>
</protein>
<keyword evidence="1" id="KW-0812">Transmembrane</keyword>
<dbReference type="InterPro" id="IPR019425">
    <property type="entry name" value="7TM_GPCR_serpentine_rcpt_Srt"/>
</dbReference>
<dbReference type="SUPFAM" id="SSF81321">
    <property type="entry name" value="Family A G protein-coupled receptor-like"/>
    <property type="match status" value="1"/>
</dbReference>
<dbReference type="AlphaFoldDB" id="A0A914H803"/>
<dbReference type="Proteomes" id="UP000887572">
    <property type="component" value="Unplaced"/>
</dbReference>
<evidence type="ECO:0000313" key="2">
    <source>
        <dbReference type="Proteomes" id="UP000887572"/>
    </source>
</evidence>
<evidence type="ECO:0000313" key="3">
    <source>
        <dbReference type="WBParaSite" id="Gr19_v10_g14571.t1"/>
    </source>
</evidence>
<dbReference type="PANTHER" id="PTHR23021">
    <property type="entry name" value="SERPENTINE RECEPTOR, CLASS T"/>
    <property type="match status" value="1"/>
</dbReference>
<evidence type="ECO:0000256" key="1">
    <source>
        <dbReference type="SAM" id="Phobius"/>
    </source>
</evidence>
<name>A0A914H803_GLORO</name>
<keyword evidence="1" id="KW-0472">Membrane</keyword>
<dbReference type="Gene3D" id="2.60.210.10">
    <property type="entry name" value="Apoptosis, Tumor Necrosis Factor Receptor Associated Protein 2, Chain A"/>
    <property type="match status" value="1"/>
</dbReference>